<dbReference type="PANTHER" id="PTHR20982:SF3">
    <property type="entry name" value="MITOCHONDRIAL RIBOSOME RECYCLING FACTOR PSEUDO 1"/>
    <property type="match status" value="1"/>
</dbReference>
<evidence type="ECO:0000259" key="5">
    <source>
        <dbReference type="Pfam" id="PF01765"/>
    </source>
</evidence>
<feature type="domain" description="Ribosome recycling factor" evidence="5">
    <location>
        <begin position="159"/>
        <end position="320"/>
    </location>
</feature>
<dbReference type="GO" id="GO:0043023">
    <property type="term" value="F:ribosomal large subunit binding"/>
    <property type="evidence" value="ECO:0007669"/>
    <property type="project" value="TreeGrafter"/>
</dbReference>
<dbReference type="SUPFAM" id="SSF55194">
    <property type="entry name" value="Ribosome recycling factor, RRF"/>
    <property type="match status" value="1"/>
</dbReference>
<dbReference type="Gene3D" id="3.30.1360.40">
    <property type="match status" value="1"/>
</dbReference>
<organism evidence="6 7">
    <name type="scientific">Acanthosepion pharaonis</name>
    <name type="common">Pharaoh cuttlefish</name>
    <name type="synonym">Sepia pharaonis</name>
    <dbReference type="NCBI Taxonomy" id="158019"/>
    <lineage>
        <taxon>Eukaryota</taxon>
        <taxon>Metazoa</taxon>
        <taxon>Spiralia</taxon>
        <taxon>Lophotrochozoa</taxon>
        <taxon>Mollusca</taxon>
        <taxon>Cephalopoda</taxon>
        <taxon>Coleoidea</taxon>
        <taxon>Decapodiformes</taxon>
        <taxon>Sepiida</taxon>
        <taxon>Sepiina</taxon>
        <taxon>Sepiidae</taxon>
        <taxon>Acanthosepion</taxon>
    </lineage>
</organism>
<evidence type="ECO:0000256" key="3">
    <source>
        <dbReference type="ARBA" id="ARBA00022917"/>
    </source>
</evidence>
<dbReference type="Gene3D" id="1.10.132.20">
    <property type="entry name" value="Ribosome-recycling factor"/>
    <property type="match status" value="1"/>
</dbReference>
<dbReference type="Proteomes" id="UP000597762">
    <property type="component" value="Unassembled WGS sequence"/>
</dbReference>
<dbReference type="AlphaFoldDB" id="A0A812CU07"/>
<dbReference type="GO" id="GO:0006412">
    <property type="term" value="P:translation"/>
    <property type="evidence" value="ECO:0007669"/>
    <property type="project" value="UniProtKB-KW"/>
</dbReference>
<gene>
    <name evidence="6" type="ORF">SPHA_39921</name>
</gene>
<evidence type="ECO:0000313" key="7">
    <source>
        <dbReference type="Proteomes" id="UP000597762"/>
    </source>
</evidence>
<dbReference type="InterPro" id="IPR036191">
    <property type="entry name" value="RRF_sf"/>
</dbReference>
<evidence type="ECO:0000256" key="2">
    <source>
        <dbReference type="ARBA" id="ARBA00020581"/>
    </source>
</evidence>
<reference evidence="6" key="1">
    <citation type="submission" date="2021-01" db="EMBL/GenBank/DDBJ databases">
        <authorList>
            <person name="Li R."/>
            <person name="Bekaert M."/>
        </authorList>
    </citation>
    <scope>NUCLEOTIDE SEQUENCE</scope>
    <source>
        <strain evidence="6">Farmed</strain>
    </source>
</reference>
<dbReference type="GO" id="GO:0005739">
    <property type="term" value="C:mitochondrion"/>
    <property type="evidence" value="ECO:0007669"/>
    <property type="project" value="TreeGrafter"/>
</dbReference>
<evidence type="ECO:0000256" key="1">
    <source>
        <dbReference type="ARBA" id="ARBA00005912"/>
    </source>
</evidence>
<keyword evidence="3" id="KW-0648">Protein biosynthesis</keyword>
<evidence type="ECO:0000256" key="4">
    <source>
        <dbReference type="ARBA" id="ARBA00033107"/>
    </source>
</evidence>
<keyword evidence="7" id="KW-1185">Reference proteome</keyword>
<dbReference type="PANTHER" id="PTHR20982">
    <property type="entry name" value="RIBOSOME RECYCLING FACTOR"/>
    <property type="match status" value="1"/>
</dbReference>
<protein>
    <recommendedName>
        <fullName evidence="2">Ribosome-recycling factor, mitochondrial</fullName>
    </recommendedName>
    <alternativeName>
        <fullName evidence="4">Ribosome-releasing factor, mitochondrial</fullName>
    </alternativeName>
</protein>
<evidence type="ECO:0000313" key="6">
    <source>
        <dbReference type="EMBL" id="CAE1276280.1"/>
    </source>
</evidence>
<proteinExistence type="inferred from homology"/>
<name>A0A812CU07_ACAPH</name>
<dbReference type="InterPro" id="IPR023584">
    <property type="entry name" value="Ribosome_recyc_fac_dom"/>
</dbReference>
<accession>A0A812CU07</accession>
<dbReference type="EMBL" id="CAHIKZ030001877">
    <property type="protein sequence ID" value="CAE1276280.1"/>
    <property type="molecule type" value="Genomic_DNA"/>
</dbReference>
<dbReference type="OrthoDB" id="407355at2759"/>
<dbReference type="InterPro" id="IPR002661">
    <property type="entry name" value="Ribosome_recyc_fac"/>
</dbReference>
<dbReference type="Pfam" id="PF01765">
    <property type="entry name" value="RRF"/>
    <property type="match status" value="1"/>
</dbReference>
<comment type="caution">
    <text evidence="6">The sequence shown here is derived from an EMBL/GenBank/DDBJ whole genome shotgun (WGS) entry which is preliminary data.</text>
</comment>
<comment type="similarity">
    <text evidence="1">Belongs to the RRF family.</text>
</comment>
<sequence>MSSKLNKRSTIESIIELLQYALLVNHRSLQAPFVKKTTFKTTAMLSLCLLSRFRPVLVRKFQHLPCHQLTQCVHPLSTKMKGQFLPITRQIPTAPKDCLLGLNPSPTWCVYRGYAKKLKTKSKKDKGKTKISLNLEEVEEIISITAMKKEMVNILEQLKTEYINQLSLRISTSMFQTIPVETADGKFPLNQLGQVIQKNPSLIIINLSMSPQYLTAVKEAIINSGIGINPQIDSTSIFLPIPKVTKEQREKLYKSAKTLCDKSKQHMRDVNNKYTKKLRAIKQDHSEDLIHSIQELLLSIMHENVALAEEMMTRKQQDLMGVK</sequence>